<dbReference type="PANTHER" id="PTHR35524:SF1">
    <property type="entry name" value="ALPHA-ACETOLACTATE DECARBOXYLASE"/>
    <property type="match status" value="1"/>
</dbReference>
<comment type="pathway">
    <text evidence="2 9">Polyol metabolism; (R,R)-butane-2,3-diol biosynthesis; (R,R)-butane-2,3-diol from pyruvate: step 2/3.</text>
</comment>
<dbReference type="AlphaFoldDB" id="A0A0R1HNS8"/>
<accession>A0A0R1HNS8</accession>
<dbReference type="UniPathway" id="UPA00626">
    <property type="reaction ID" value="UER00678"/>
</dbReference>
<dbReference type="InterPro" id="IPR005128">
    <property type="entry name" value="Acetolactate_a_deCO2ase"/>
</dbReference>
<name>A0A0R1HNS8_9LACO</name>
<dbReference type="EC" id="4.1.1.5" evidence="4 9"/>
<dbReference type="Pfam" id="PF03306">
    <property type="entry name" value="AAL_decarboxy"/>
    <property type="match status" value="1"/>
</dbReference>
<gene>
    <name evidence="10" type="ORF">FC96_GL001619</name>
</gene>
<dbReference type="GO" id="GO:0047605">
    <property type="term" value="F:acetolactate decarboxylase activity"/>
    <property type="evidence" value="ECO:0007669"/>
    <property type="project" value="UniProtKB-UniRule"/>
</dbReference>
<proteinExistence type="inferred from homology"/>
<dbReference type="PANTHER" id="PTHR35524">
    <property type="entry name" value="ALPHA-ACETOLACTATE DECARBOXYLASE"/>
    <property type="match status" value="1"/>
</dbReference>
<organism evidence="10 11">
    <name type="scientific">Secundilactobacillus kimchicus JCM 15530</name>
    <dbReference type="NCBI Taxonomy" id="1302272"/>
    <lineage>
        <taxon>Bacteria</taxon>
        <taxon>Bacillati</taxon>
        <taxon>Bacillota</taxon>
        <taxon>Bacilli</taxon>
        <taxon>Lactobacillales</taxon>
        <taxon>Lactobacillaceae</taxon>
        <taxon>Secundilactobacillus</taxon>
    </lineage>
</organism>
<keyword evidence="11" id="KW-1185">Reference proteome</keyword>
<dbReference type="GO" id="GO:0045151">
    <property type="term" value="P:acetoin biosynthetic process"/>
    <property type="evidence" value="ECO:0007669"/>
    <property type="project" value="UniProtKB-UniRule"/>
</dbReference>
<evidence type="ECO:0000256" key="5">
    <source>
        <dbReference type="ARBA" id="ARBA00020164"/>
    </source>
</evidence>
<evidence type="ECO:0000256" key="3">
    <source>
        <dbReference type="ARBA" id="ARBA00007106"/>
    </source>
</evidence>
<keyword evidence="8 9" id="KW-0456">Lyase</keyword>
<comment type="similarity">
    <text evidence="3 9">Belongs to the alpha-acetolactate decarboxylase family.</text>
</comment>
<evidence type="ECO:0000256" key="9">
    <source>
        <dbReference type="PIRNR" id="PIRNR001332"/>
    </source>
</evidence>
<sequence>MMSDTKTLFQHGTLALLVPGLLTGTATMADILAHGDTGIGTGEGLDGELIILDGVVYQADANGQINEVDAQFTTPFANSHFASYEPLVTVSDQSRAALQAAILTASNSANTFFSIRLHGIFKNVTTRVVKKSTKPYKTLAQTAASQVVFHRDLVEGTLLSYYAPQIFDGAAVGGFHSHFLADDHRFGGHLLSYETATGEVDFQQFDRLDQQLPTSDAAYMNHDFSADDILESIHKSE</sequence>
<dbReference type="SUPFAM" id="SSF117856">
    <property type="entry name" value="AF0104/ALDC/Ptd012-like"/>
    <property type="match status" value="1"/>
</dbReference>
<keyword evidence="6 9" id="KW-0210">Decarboxylase</keyword>
<comment type="catalytic activity">
    <reaction evidence="1 9">
        <text>(2S)-2-acetolactate + H(+) = (R)-acetoin + CO2</text>
        <dbReference type="Rhea" id="RHEA:21580"/>
        <dbReference type="ChEBI" id="CHEBI:15378"/>
        <dbReference type="ChEBI" id="CHEBI:15686"/>
        <dbReference type="ChEBI" id="CHEBI:16526"/>
        <dbReference type="ChEBI" id="CHEBI:58476"/>
        <dbReference type="EC" id="4.1.1.5"/>
    </reaction>
</comment>
<evidence type="ECO:0000256" key="2">
    <source>
        <dbReference type="ARBA" id="ARBA00005170"/>
    </source>
</evidence>
<evidence type="ECO:0000313" key="10">
    <source>
        <dbReference type="EMBL" id="KRK48510.1"/>
    </source>
</evidence>
<evidence type="ECO:0000256" key="4">
    <source>
        <dbReference type="ARBA" id="ARBA00013204"/>
    </source>
</evidence>
<comment type="caution">
    <text evidence="10">The sequence shown here is derived from an EMBL/GenBank/DDBJ whole genome shotgun (WGS) entry which is preliminary data.</text>
</comment>
<dbReference type="PATRIC" id="fig|1302272.5.peg.1635"/>
<dbReference type="PIRSF" id="PIRSF001332">
    <property type="entry name" value="Acetolac_decarb"/>
    <property type="match status" value="1"/>
</dbReference>
<evidence type="ECO:0000256" key="7">
    <source>
        <dbReference type="ARBA" id="ARBA00023061"/>
    </source>
</evidence>
<dbReference type="NCBIfam" id="TIGR01252">
    <property type="entry name" value="acetolac_decarb"/>
    <property type="match status" value="1"/>
</dbReference>
<dbReference type="Gene3D" id="3.30.1330.80">
    <property type="entry name" value="Hypothetical protein, similar to alpha- acetolactate decarboxylase, domain 2"/>
    <property type="match status" value="2"/>
</dbReference>
<evidence type="ECO:0000256" key="6">
    <source>
        <dbReference type="ARBA" id="ARBA00022793"/>
    </source>
</evidence>
<evidence type="ECO:0000256" key="8">
    <source>
        <dbReference type="ARBA" id="ARBA00023239"/>
    </source>
</evidence>
<dbReference type="STRING" id="1302272.FC96_GL001619"/>
<evidence type="ECO:0000313" key="11">
    <source>
        <dbReference type="Proteomes" id="UP000050911"/>
    </source>
</evidence>
<dbReference type="EMBL" id="AZCX01000003">
    <property type="protein sequence ID" value="KRK48510.1"/>
    <property type="molecule type" value="Genomic_DNA"/>
</dbReference>
<dbReference type="Proteomes" id="UP000050911">
    <property type="component" value="Unassembled WGS sequence"/>
</dbReference>
<keyword evidence="7 9" id="KW-0005">Acetoin biosynthesis</keyword>
<evidence type="ECO:0000256" key="1">
    <source>
        <dbReference type="ARBA" id="ARBA00001784"/>
    </source>
</evidence>
<protein>
    <recommendedName>
        <fullName evidence="5 9">Alpha-acetolactate decarboxylase</fullName>
        <ecNumber evidence="4 9">4.1.1.5</ecNumber>
    </recommendedName>
</protein>
<dbReference type="CDD" id="cd17299">
    <property type="entry name" value="acetolactate_decarboxylase"/>
    <property type="match status" value="1"/>
</dbReference>
<reference evidence="10 11" key="1">
    <citation type="journal article" date="2015" name="Genome Announc.">
        <title>Expanding the biotechnology potential of lactobacilli through comparative genomics of 213 strains and associated genera.</title>
        <authorList>
            <person name="Sun Z."/>
            <person name="Harris H.M."/>
            <person name="McCann A."/>
            <person name="Guo C."/>
            <person name="Argimon S."/>
            <person name="Zhang W."/>
            <person name="Yang X."/>
            <person name="Jeffery I.B."/>
            <person name="Cooney J.C."/>
            <person name="Kagawa T.F."/>
            <person name="Liu W."/>
            <person name="Song Y."/>
            <person name="Salvetti E."/>
            <person name="Wrobel A."/>
            <person name="Rasinkangas P."/>
            <person name="Parkhill J."/>
            <person name="Rea M.C."/>
            <person name="O'Sullivan O."/>
            <person name="Ritari J."/>
            <person name="Douillard F.P."/>
            <person name="Paul Ross R."/>
            <person name="Yang R."/>
            <person name="Briner A.E."/>
            <person name="Felis G.E."/>
            <person name="de Vos W.M."/>
            <person name="Barrangou R."/>
            <person name="Klaenhammer T.R."/>
            <person name="Caufield P.W."/>
            <person name="Cui Y."/>
            <person name="Zhang H."/>
            <person name="O'Toole P.W."/>
        </authorList>
    </citation>
    <scope>NUCLEOTIDE SEQUENCE [LARGE SCALE GENOMIC DNA]</scope>
    <source>
        <strain evidence="10 11">JCM 15530</strain>
    </source>
</reference>